<sequence length="920" mass="101825">MTARRAFLQWLGAAPVAATVPTWARSADSSAHGPASAQAARREAIGRGHVRLQDDRVSIQFDEQMRSRLVRRGGPRPLPLTGFDAGETLLLDGGKAVDRFTLTAAHPGEVKTPWGPGQQLVVTGRSATGIEKAVIVTLLDQHPGVLLIHTVFTNTGSTPLAVQGWTVGAHRLLAAPRHGGGWWTYSGATHQDRRDWMQPVKRGFDQRNFMGMNASDYGGGTPVVDVWRRDLGVALGHLDRVPRLVSLPVRAVGDQIDLALRCDEPTSLAPGATLATPTAFLHLHDGDCFVPLDRYRQLMLAQGLAAPEPPRSAHDAVWCAWGYERDFSLDYVRATLPKVQELGLKWAVLDDGWQRATGDWTLDLAKFPGGEADIKALVQDIHARGMKARLWIAPLAVAPGSDELHEHADLLLLDKDGAPQLVSWWNSFYLCPAHPQTQARIAAIFRKIIGDWGFDGLKIDGQHLNGVAPCYNPKHQHARPEDAVEQMAAFYRTMFEAAHAVNPEAVVEVCPCGTSYAFHNMPFIDQAPASDPLSSWQVRHKGKALKAQMGRWSAYAGDHVELSTGGQDFASAVGVGAVVSTKFTWPVDPKPKDSFLLTPEREAHWRRYIAAHNAKGLSDGTYRGELYDIAFDLPETHVVEKNGVMHYAFYAPRWEGPVTLRGLGPGTWRLRDYVNHQDLGTVQGERPTLKLRFEEHLLIEATRVTQDSRPTARSSRVPARWLDREGFPVATAWSDAPASFFAHDWQGRPLAGAQSTRVQLLHDDRMLYLRFISRYQQLATHERALSATDIYPLWDRDVVEVFVQAPQDAGTSRYRELQVAPSGLMQEIDIGETKRQRVLNRSRARASVQAEQRLWTAELAVPWQTVGGGSASGALPEGWRLNFFRIEGPAGARMYSAWNPTGTEKPNFHVPQAFGQLRLG</sequence>
<dbReference type="PANTHER" id="PTHR43053">
    <property type="entry name" value="GLYCOSIDASE FAMILY 31"/>
    <property type="match status" value="1"/>
</dbReference>
<dbReference type="PROSITE" id="PS51318">
    <property type="entry name" value="TAT"/>
    <property type="match status" value="1"/>
</dbReference>
<accession>A0A0U3MMS7</accession>
<evidence type="ECO:0000313" key="4">
    <source>
        <dbReference type="Proteomes" id="UP000060699"/>
    </source>
</evidence>
<dbReference type="PANTHER" id="PTHR43053:SF3">
    <property type="entry name" value="ALPHA-GALACTOSIDASE C-RELATED"/>
    <property type="match status" value="1"/>
</dbReference>
<dbReference type="Gene3D" id="3.20.20.70">
    <property type="entry name" value="Aldolase class I"/>
    <property type="match status" value="1"/>
</dbReference>
<organism evidence="3 4">
    <name type="scientific">Roseateles depolymerans</name>
    <dbReference type="NCBI Taxonomy" id="76731"/>
    <lineage>
        <taxon>Bacteria</taxon>
        <taxon>Pseudomonadati</taxon>
        <taxon>Pseudomonadota</taxon>
        <taxon>Betaproteobacteria</taxon>
        <taxon>Burkholderiales</taxon>
        <taxon>Sphaerotilaceae</taxon>
        <taxon>Roseateles</taxon>
    </lineage>
</organism>
<keyword evidence="4" id="KW-1185">Reference proteome</keyword>
<name>A0A0U3MMS7_9BURK</name>
<proteinExistence type="predicted"/>
<dbReference type="GO" id="GO:0016052">
    <property type="term" value="P:carbohydrate catabolic process"/>
    <property type="evidence" value="ECO:0007669"/>
    <property type="project" value="InterPro"/>
</dbReference>
<dbReference type="CDD" id="cd09620">
    <property type="entry name" value="CBM9_like_3"/>
    <property type="match status" value="1"/>
</dbReference>
<dbReference type="CDD" id="cd14791">
    <property type="entry name" value="GH36"/>
    <property type="match status" value="1"/>
</dbReference>
<protein>
    <submittedName>
        <fullName evidence="3">Glycosyl hydrolases 31 family protein</fullName>
    </submittedName>
</protein>
<dbReference type="SUPFAM" id="SSF49344">
    <property type="entry name" value="CBD9-like"/>
    <property type="match status" value="1"/>
</dbReference>
<dbReference type="InterPro" id="IPR017853">
    <property type="entry name" value="GH"/>
</dbReference>
<dbReference type="Pfam" id="PF06452">
    <property type="entry name" value="CBM9_1"/>
    <property type="match status" value="1"/>
</dbReference>
<gene>
    <name evidence="3" type="ORF">RD2015_1133</name>
</gene>
<evidence type="ECO:0000256" key="1">
    <source>
        <dbReference type="ARBA" id="ARBA00022801"/>
    </source>
</evidence>
<dbReference type="InterPro" id="IPR013785">
    <property type="entry name" value="Aldolase_TIM"/>
</dbReference>
<dbReference type="InterPro" id="IPR010502">
    <property type="entry name" value="Carb-bd_dom_fam9"/>
</dbReference>
<reference evidence="3 4" key="1">
    <citation type="submission" date="2015-12" db="EMBL/GenBank/DDBJ databases">
        <title>Complete genome of Roseateles depolymerans KCTC 42856.</title>
        <authorList>
            <person name="Kim K.M."/>
        </authorList>
    </citation>
    <scope>NUCLEOTIDE SEQUENCE [LARGE SCALE GENOMIC DNA]</scope>
    <source>
        <strain evidence="3 4">KCTC 42856</strain>
    </source>
</reference>
<keyword evidence="2" id="KW-0326">Glycosidase</keyword>
<dbReference type="GO" id="GO:0004557">
    <property type="term" value="F:alpha-galactosidase activity"/>
    <property type="evidence" value="ECO:0007669"/>
    <property type="project" value="InterPro"/>
</dbReference>
<evidence type="ECO:0000313" key="3">
    <source>
        <dbReference type="EMBL" id="ALV05626.1"/>
    </source>
</evidence>
<dbReference type="InterPro" id="IPR002252">
    <property type="entry name" value="Glyco_hydro_36"/>
</dbReference>
<dbReference type="Proteomes" id="UP000060699">
    <property type="component" value="Chromosome"/>
</dbReference>
<dbReference type="EMBL" id="CP013729">
    <property type="protein sequence ID" value="ALV05626.1"/>
    <property type="molecule type" value="Genomic_DNA"/>
</dbReference>
<dbReference type="Gene3D" id="2.60.40.1190">
    <property type="match status" value="1"/>
</dbReference>
<dbReference type="InterPro" id="IPR006311">
    <property type="entry name" value="TAT_signal"/>
</dbReference>
<evidence type="ECO:0000256" key="2">
    <source>
        <dbReference type="ARBA" id="ARBA00023295"/>
    </source>
</evidence>
<dbReference type="STRING" id="76731.RD2015_1133"/>
<dbReference type="KEGG" id="rdp:RD2015_1133"/>
<dbReference type="InterPro" id="IPR050985">
    <property type="entry name" value="Alpha-glycosidase_related"/>
</dbReference>
<dbReference type="SUPFAM" id="SSF51445">
    <property type="entry name" value="(Trans)glycosidases"/>
    <property type="match status" value="1"/>
</dbReference>
<dbReference type="GO" id="GO:0030246">
    <property type="term" value="F:carbohydrate binding"/>
    <property type="evidence" value="ECO:0007669"/>
    <property type="project" value="InterPro"/>
</dbReference>
<dbReference type="PATRIC" id="fig|76731.3.peg.1154"/>
<keyword evidence="1 3" id="KW-0378">Hydrolase</keyword>
<dbReference type="Pfam" id="PF02065">
    <property type="entry name" value="Melibiase"/>
    <property type="match status" value="1"/>
</dbReference>
<dbReference type="RefSeq" id="WP_116001617.1">
    <property type="nucleotide sequence ID" value="NZ_CP013729.1"/>
</dbReference>
<dbReference type="AlphaFoldDB" id="A0A0U3MMS7"/>